<reference evidence="3 4" key="1">
    <citation type="journal article" date="2010" name="J. Bacteriol.">
        <title>Completed genome sequence of the anaerobic iron-oxidizing bacterium Acidovorax ebreus strain TPSY.</title>
        <authorList>
            <person name="Byrne-Bailey K.G."/>
            <person name="Weber K.A."/>
            <person name="Chair A.H."/>
            <person name="Bose S."/>
            <person name="Knox T."/>
            <person name="Spanbauer T.L."/>
            <person name="Chertkov O."/>
            <person name="Coates J.D."/>
        </authorList>
    </citation>
    <scope>NUCLEOTIDE SEQUENCE [LARGE SCALE GENOMIC DNA]</scope>
    <source>
        <strain evidence="3 4">TPSY</strain>
    </source>
</reference>
<keyword evidence="3" id="KW-0969">Cilium</keyword>
<feature type="compositionally biased region" description="Polar residues" evidence="1">
    <location>
        <begin position="1"/>
        <end position="12"/>
    </location>
</feature>
<dbReference type="CDD" id="cd17470">
    <property type="entry name" value="T3SS_Flik_C"/>
    <property type="match status" value="1"/>
</dbReference>
<feature type="region of interest" description="Disordered" evidence="1">
    <location>
        <begin position="386"/>
        <end position="408"/>
    </location>
</feature>
<dbReference type="InterPro" id="IPR021136">
    <property type="entry name" value="Flagellar_hook_control-like_C"/>
</dbReference>
<dbReference type="InterPro" id="IPR038610">
    <property type="entry name" value="FliK-like_C_sf"/>
</dbReference>
<evidence type="ECO:0000256" key="1">
    <source>
        <dbReference type="SAM" id="MobiDB-lite"/>
    </source>
</evidence>
<dbReference type="Proteomes" id="UP000000450">
    <property type="component" value="Chromosome"/>
</dbReference>
<dbReference type="AlphaFoldDB" id="A0A9J9UBI0"/>
<evidence type="ECO:0000313" key="4">
    <source>
        <dbReference type="Proteomes" id="UP000000450"/>
    </source>
</evidence>
<organism evidence="3 4">
    <name type="scientific">Acidovorax ebreus (strain TPSY)</name>
    <name type="common">Diaphorobacter sp. (strain TPSY)</name>
    <dbReference type="NCBI Taxonomy" id="535289"/>
    <lineage>
        <taxon>Bacteria</taxon>
        <taxon>Pseudomonadati</taxon>
        <taxon>Pseudomonadota</taxon>
        <taxon>Betaproteobacteria</taxon>
        <taxon>Burkholderiales</taxon>
        <taxon>Comamonadaceae</taxon>
        <taxon>Diaphorobacter</taxon>
    </lineage>
</organism>
<dbReference type="Pfam" id="PF02120">
    <property type="entry name" value="Flg_hook"/>
    <property type="match status" value="1"/>
</dbReference>
<accession>A0A9J9UBI0</accession>
<dbReference type="KEGG" id="dia:Dtpsy_3076"/>
<feature type="compositionally biased region" description="Basic and acidic residues" evidence="1">
    <location>
        <begin position="396"/>
        <end position="405"/>
    </location>
</feature>
<dbReference type="Gene3D" id="3.30.750.140">
    <property type="match status" value="1"/>
</dbReference>
<sequence length="436" mass="42501">MEQTRISSSPSTAAHEARGARGTSAKAGSAAEDQAAAQGDGFALLLAALGGGEGAATVLDTLSVAGEALQTPEALPDAGALAAWAAGLQPGAALAQRTGEALAAEADALAGRLGLGLVRAGQDTLVGQTALLDGAAERAALQGGASMAGPGGAAGRGTAWRAQGMALQAAAQDATVAAGDALRAGAHAARSGLQQAADTVSHLAAQVSQAVDATAQRRDGVPVAGTPLQAQPGEWMAAQAAPAGISGAAPGSAAAGAGGAVTTAGLRGADAAAGTSGAEPFRSPAEGAGLEPADATLAGMAGAEDALADQLAEQVAYWVHQKTQNAELTLDQDGRPVEVRVALTGDEAHVTFRSDQADARQWLDGSTAQLREMLQREGLQLAGVTVDTAGGGAADRQGRRDEGRPGARQAAVQAAAPAGQAGGGRGVAERSVDIFV</sequence>
<gene>
    <name evidence="3" type="ordered locus">Dtpsy_3076</name>
</gene>
<dbReference type="EMBL" id="CP001392">
    <property type="protein sequence ID" value="ACM34509.1"/>
    <property type="molecule type" value="Genomic_DNA"/>
</dbReference>
<keyword evidence="4" id="KW-1185">Reference proteome</keyword>
<keyword evidence="3" id="KW-0282">Flagellum</keyword>
<keyword evidence="3" id="KW-0966">Cell projection</keyword>
<proteinExistence type="predicted"/>
<protein>
    <submittedName>
        <fullName evidence="3">Flagellar hook-length control protein</fullName>
    </submittedName>
</protein>
<evidence type="ECO:0000313" key="3">
    <source>
        <dbReference type="EMBL" id="ACM34509.1"/>
    </source>
</evidence>
<name>A0A9J9UBI0_ACIET</name>
<feature type="region of interest" description="Disordered" evidence="1">
    <location>
        <begin position="1"/>
        <end position="32"/>
    </location>
</feature>
<evidence type="ECO:0000259" key="2">
    <source>
        <dbReference type="Pfam" id="PF02120"/>
    </source>
</evidence>
<dbReference type="RefSeq" id="WP_015914344.1">
    <property type="nucleotide sequence ID" value="NC_011992.1"/>
</dbReference>
<feature type="domain" description="Flagellar hook-length control protein-like C-terminal" evidence="2">
    <location>
        <begin position="313"/>
        <end position="392"/>
    </location>
</feature>